<keyword evidence="3" id="KW-1185">Reference proteome</keyword>
<feature type="transmembrane region" description="Helical" evidence="1">
    <location>
        <begin position="97"/>
        <end position="117"/>
    </location>
</feature>
<evidence type="ECO:0000313" key="3">
    <source>
        <dbReference type="Proteomes" id="UP000186817"/>
    </source>
</evidence>
<comment type="caution">
    <text evidence="2">The sequence shown here is derived from an EMBL/GenBank/DDBJ whole genome shotgun (WGS) entry which is preliminary data.</text>
</comment>
<keyword evidence="1" id="KW-1133">Transmembrane helix</keyword>
<accession>A0A1Q9CKI0</accession>
<sequence>MLPCHKGNAGADSQPESLGSVLVGATQNFGSLLRADVLERHHSSNKSYDSRATLQDRTQLQDGLSGPVDAMAPLIQQAVPLPAEPGFLERWPGNVDVWLAGICGLLPVAFVLGCLYMNRKQPRRGGCRAVLEGIQVSLLLVIAGSFPFSCADAVAGSLSCASAAVIELGSGSELLSTGLGAPDSMLLRLQAHFVALALVFAWWSATNPLWPGLSDGLCHMDPLLRDSDVVQ</sequence>
<evidence type="ECO:0000313" key="2">
    <source>
        <dbReference type="EMBL" id="OLP83438.1"/>
    </source>
</evidence>
<dbReference type="Proteomes" id="UP000186817">
    <property type="component" value="Unassembled WGS sequence"/>
</dbReference>
<evidence type="ECO:0000256" key="1">
    <source>
        <dbReference type="SAM" id="Phobius"/>
    </source>
</evidence>
<reference evidence="2 3" key="1">
    <citation type="submission" date="2016-02" db="EMBL/GenBank/DDBJ databases">
        <title>Genome analysis of coral dinoflagellate symbionts highlights evolutionary adaptations to a symbiotic lifestyle.</title>
        <authorList>
            <person name="Aranda M."/>
            <person name="Li Y."/>
            <person name="Liew Y.J."/>
            <person name="Baumgarten S."/>
            <person name="Simakov O."/>
            <person name="Wilson M."/>
            <person name="Piel J."/>
            <person name="Ashoor H."/>
            <person name="Bougouffa S."/>
            <person name="Bajic V.B."/>
            <person name="Ryu T."/>
            <person name="Ravasi T."/>
            <person name="Bayer T."/>
            <person name="Micklem G."/>
            <person name="Kim H."/>
            <person name="Bhak J."/>
            <person name="Lajeunesse T.C."/>
            <person name="Voolstra C.R."/>
        </authorList>
    </citation>
    <scope>NUCLEOTIDE SEQUENCE [LARGE SCALE GENOMIC DNA]</scope>
    <source>
        <strain evidence="2 3">CCMP2467</strain>
    </source>
</reference>
<organism evidence="2 3">
    <name type="scientific">Symbiodinium microadriaticum</name>
    <name type="common">Dinoflagellate</name>
    <name type="synonym">Zooxanthella microadriatica</name>
    <dbReference type="NCBI Taxonomy" id="2951"/>
    <lineage>
        <taxon>Eukaryota</taxon>
        <taxon>Sar</taxon>
        <taxon>Alveolata</taxon>
        <taxon>Dinophyceae</taxon>
        <taxon>Suessiales</taxon>
        <taxon>Symbiodiniaceae</taxon>
        <taxon>Symbiodinium</taxon>
    </lineage>
</organism>
<keyword evidence="1" id="KW-0472">Membrane</keyword>
<dbReference type="EMBL" id="LSRX01001115">
    <property type="protein sequence ID" value="OLP83438.1"/>
    <property type="molecule type" value="Genomic_DNA"/>
</dbReference>
<gene>
    <name evidence="2" type="ORF">AK812_SmicGene35796</name>
</gene>
<dbReference type="AlphaFoldDB" id="A0A1Q9CKI0"/>
<dbReference type="OrthoDB" id="433956at2759"/>
<keyword evidence="1" id="KW-0812">Transmembrane</keyword>
<protein>
    <submittedName>
        <fullName evidence="2">Uncharacterized protein</fullName>
    </submittedName>
</protein>
<proteinExistence type="predicted"/>
<name>A0A1Q9CKI0_SYMMI</name>